<comment type="caution">
    <text evidence="1">The sequence shown here is derived from an EMBL/GenBank/DDBJ whole genome shotgun (WGS) entry which is preliminary data.</text>
</comment>
<gene>
    <name evidence="1" type="ORF">G4177_15920</name>
</gene>
<organism evidence="1 2">
    <name type="scientific">Corallococcus soli</name>
    <dbReference type="NCBI Taxonomy" id="2710757"/>
    <lineage>
        <taxon>Bacteria</taxon>
        <taxon>Pseudomonadati</taxon>
        <taxon>Myxococcota</taxon>
        <taxon>Myxococcia</taxon>
        <taxon>Myxococcales</taxon>
        <taxon>Cystobacterineae</taxon>
        <taxon>Myxococcaceae</taxon>
        <taxon>Corallococcus</taxon>
    </lineage>
</organism>
<dbReference type="Proteomes" id="UP001516472">
    <property type="component" value="Unassembled WGS sequence"/>
</dbReference>
<evidence type="ECO:0000313" key="2">
    <source>
        <dbReference type="Proteomes" id="UP001516472"/>
    </source>
</evidence>
<evidence type="ECO:0000313" key="1">
    <source>
        <dbReference type="EMBL" id="MBE4749651.1"/>
    </source>
</evidence>
<proteinExistence type="predicted"/>
<protein>
    <recommendedName>
        <fullName evidence="3">Lipoprotein</fullName>
    </recommendedName>
</protein>
<name>A0ABR9PP09_9BACT</name>
<accession>A0ABR9PP09</accession>
<reference evidence="1 2" key="1">
    <citation type="submission" date="2020-02" db="EMBL/GenBank/DDBJ databases">
        <authorList>
            <person name="Babadi Z.K."/>
            <person name="Risdian C."/>
            <person name="Ebrahimipour G.H."/>
            <person name="Wink J."/>
        </authorList>
    </citation>
    <scope>NUCLEOTIDE SEQUENCE [LARGE SCALE GENOMIC DNA]</scope>
    <source>
        <strain evidence="1 2">ZKHCc1 1396</strain>
    </source>
</reference>
<keyword evidence="2" id="KW-1185">Reference proteome</keyword>
<dbReference type="EMBL" id="JAAIYO010000004">
    <property type="protein sequence ID" value="MBE4749651.1"/>
    <property type="molecule type" value="Genomic_DNA"/>
</dbReference>
<dbReference type="RefSeq" id="WP_193349066.1">
    <property type="nucleotide sequence ID" value="NZ_CBCSIP010000279.1"/>
</dbReference>
<sequence>MRRLIRGLGMFAVLGLAACGGSVEEGSGAELGAQEQALRECPQSGVCPAGEVCYYGPGGPCYPCNRFPEYCGIDPQ</sequence>
<evidence type="ECO:0008006" key="3">
    <source>
        <dbReference type="Google" id="ProtNLM"/>
    </source>
</evidence>
<dbReference type="PROSITE" id="PS51257">
    <property type="entry name" value="PROKAR_LIPOPROTEIN"/>
    <property type="match status" value="1"/>
</dbReference>